<reference evidence="1 2" key="1">
    <citation type="submission" date="2019-04" db="EMBL/GenBank/DDBJ databases">
        <title>Lewinella litorea sp. nov., isolated from a marine sand.</title>
        <authorList>
            <person name="Yoon J.-H."/>
        </authorList>
    </citation>
    <scope>NUCLEOTIDE SEQUENCE [LARGE SCALE GENOMIC DNA]</scope>
    <source>
        <strain evidence="1 2">HSMS-39</strain>
    </source>
</reference>
<dbReference type="AlphaFoldDB" id="A0A4S4NKY4"/>
<name>A0A4S4NKY4_9BACT</name>
<dbReference type="Proteomes" id="UP000308528">
    <property type="component" value="Unassembled WGS sequence"/>
</dbReference>
<evidence type="ECO:0000313" key="1">
    <source>
        <dbReference type="EMBL" id="THH40442.1"/>
    </source>
</evidence>
<keyword evidence="2" id="KW-1185">Reference proteome</keyword>
<protein>
    <submittedName>
        <fullName evidence="1">Uncharacterized protein</fullName>
    </submittedName>
</protein>
<sequence>MAAALGVDAVITTRFNMSKPMSQGAAIALGLLVGVSGATNATTVNMDIHDAEAGMIWNYDWEASGGVLNKAEDLVEMLMRNASKRMPYTIG</sequence>
<dbReference type="EMBL" id="SRSF01000002">
    <property type="protein sequence ID" value="THH40442.1"/>
    <property type="molecule type" value="Genomic_DNA"/>
</dbReference>
<dbReference type="RefSeq" id="WP_136457709.1">
    <property type="nucleotide sequence ID" value="NZ_SRSF01000002.1"/>
</dbReference>
<accession>A0A4S4NKY4</accession>
<organism evidence="1 2">
    <name type="scientific">Neolewinella litorea</name>
    <dbReference type="NCBI Taxonomy" id="2562452"/>
    <lineage>
        <taxon>Bacteria</taxon>
        <taxon>Pseudomonadati</taxon>
        <taxon>Bacteroidota</taxon>
        <taxon>Saprospiria</taxon>
        <taxon>Saprospirales</taxon>
        <taxon>Lewinellaceae</taxon>
        <taxon>Neolewinella</taxon>
    </lineage>
</organism>
<comment type="caution">
    <text evidence="1">The sequence shown here is derived from an EMBL/GenBank/DDBJ whole genome shotgun (WGS) entry which is preliminary data.</text>
</comment>
<proteinExistence type="predicted"/>
<gene>
    <name evidence="1" type="ORF">E4021_06815</name>
</gene>
<evidence type="ECO:0000313" key="2">
    <source>
        <dbReference type="Proteomes" id="UP000308528"/>
    </source>
</evidence>
<dbReference type="OrthoDB" id="669636at2"/>